<feature type="domain" description="Transglutaminase-like" evidence="1">
    <location>
        <begin position="100"/>
        <end position="162"/>
    </location>
</feature>
<dbReference type="InterPro" id="IPR002931">
    <property type="entry name" value="Transglutaminase-like"/>
</dbReference>
<sequence>MKIHLVILLFLGTTIYGFSQIKARPGVNYEHEFDYSHKKLYKDIHHLALKITAQESTKEHKVKAIYLWLVKHIAYDYELRSNRSLQKAFYISEEHVVEKVLERKKALCGGVAFLFERLCFAIGVEAETVHGYTDATKDFTKPNHSWNVVKLYNKWNVLDITWSQNESNLNQPDLYWYQTEPKEFVKTHYPLDKKWTLLSNPPKIDDFIMSLP</sequence>
<dbReference type="GO" id="GO:0005737">
    <property type="term" value="C:cytoplasm"/>
    <property type="evidence" value="ECO:0007669"/>
    <property type="project" value="TreeGrafter"/>
</dbReference>
<gene>
    <name evidence="2" type="ORF">C7H52_01995</name>
</gene>
<dbReference type="OrthoDB" id="9788327at2"/>
<dbReference type="PANTHER" id="PTHR46333">
    <property type="entry name" value="CYTOKINESIS PROTEIN 3"/>
    <property type="match status" value="1"/>
</dbReference>
<evidence type="ECO:0000313" key="2">
    <source>
        <dbReference type="EMBL" id="PSG90069.1"/>
    </source>
</evidence>
<evidence type="ECO:0000313" key="3">
    <source>
        <dbReference type="Proteomes" id="UP000238426"/>
    </source>
</evidence>
<dbReference type="SMART" id="SM00460">
    <property type="entry name" value="TGc"/>
    <property type="match status" value="1"/>
</dbReference>
<protein>
    <recommendedName>
        <fullName evidence="1">Transglutaminase-like domain-containing protein</fullName>
    </recommendedName>
</protein>
<dbReference type="EMBL" id="PXOQ01000007">
    <property type="protein sequence ID" value="PSG90069.1"/>
    <property type="molecule type" value="Genomic_DNA"/>
</dbReference>
<keyword evidence="3" id="KW-1185">Reference proteome</keyword>
<proteinExistence type="predicted"/>
<dbReference type="Pfam" id="PF01841">
    <property type="entry name" value="Transglut_core"/>
    <property type="match status" value="1"/>
</dbReference>
<dbReference type="InterPro" id="IPR038765">
    <property type="entry name" value="Papain-like_cys_pep_sf"/>
</dbReference>
<dbReference type="InterPro" id="IPR052557">
    <property type="entry name" value="CAP/Cytokinesis_protein"/>
</dbReference>
<reference evidence="2 3" key="1">
    <citation type="submission" date="2018-03" db="EMBL/GenBank/DDBJ databases">
        <title>Mesoflavibacter sp. HG37 and Mesoflavibacter sp. HG96 sp.nov., two marine bacteria isolated from seawater of Western Pacific Ocean.</title>
        <authorList>
            <person name="Cheng H."/>
            <person name="Wu Y.-H."/>
            <person name="Guo L.-L."/>
            <person name="Xu X.-W."/>
        </authorList>
    </citation>
    <scope>NUCLEOTIDE SEQUENCE [LARGE SCALE GENOMIC DNA]</scope>
    <source>
        <strain evidence="2 3">KCTC 32269</strain>
    </source>
</reference>
<dbReference type="Gene3D" id="3.10.620.30">
    <property type="match status" value="1"/>
</dbReference>
<dbReference type="PANTHER" id="PTHR46333:SF2">
    <property type="entry name" value="CYTOKINESIS PROTEIN 3"/>
    <property type="match status" value="1"/>
</dbReference>
<dbReference type="AlphaFoldDB" id="A0A2T1NCA7"/>
<evidence type="ECO:0000259" key="1">
    <source>
        <dbReference type="SMART" id="SM00460"/>
    </source>
</evidence>
<name>A0A2T1NCA7_9FLAO</name>
<dbReference type="RefSeq" id="WP_106462211.1">
    <property type="nucleotide sequence ID" value="NZ_PXOQ01000007.1"/>
</dbReference>
<dbReference type="SUPFAM" id="SSF54001">
    <property type="entry name" value="Cysteine proteinases"/>
    <property type="match status" value="1"/>
</dbReference>
<accession>A0A2T1NCA7</accession>
<organism evidence="2 3">
    <name type="scientific">Aurantibacter aestuarii</name>
    <dbReference type="NCBI Taxonomy" id="1266046"/>
    <lineage>
        <taxon>Bacteria</taxon>
        <taxon>Pseudomonadati</taxon>
        <taxon>Bacteroidota</taxon>
        <taxon>Flavobacteriia</taxon>
        <taxon>Flavobacteriales</taxon>
        <taxon>Flavobacteriaceae</taxon>
        <taxon>Aurantibacter</taxon>
    </lineage>
</organism>
<dbReference type="Proteomes" id="UP000238426">
    <property type="component" value="Unassembled WGS sequence"/>
</dbReference>
<comment type="caution">
    <text evidence="2">The sequence shown here is derived from an EMBL/GenBank/DDBJ whole genome shotgun (WGS) entry which is preliminary data.</text>
</comment>